<evidence type="ECO:0000256" key="6">
    <source>
        <dbReference type="ARBA" id="ARBA00022694"/>
    </source>
</evidence>
<dbReference type="EMBL" id="VUNH01000009">
    <property type="protein sequence ID" value="MST56154.1"/>
    <property type="molecule type" value="Genomic_DNA"/>
</dbReference>
<name>A0A6L5YCS8_9BACT</name>
<reference evidence="8 9" key="1">
    <citation type="submission" date="2019-08" db="EMBL/GenBank/DDBJ databases">
        <title>In-depth cultivation of the pig gut microbiome towards novel bacterial diversity and tailored functional studies.</title>
        <authorList>
            <person name="Wylensek D."/>
            <person name="Hitch T.C.A."/>
            <person name="Clavel T."/>
        </authorList>
    </citation>
    <scope>NUCLEOTIDE SEQUENCE [LARGE SCALE GENOMIC DNA]</scope>
    <source>
        <strain evidence="8 9">SM-530-WT-4B</strain>
    </source>
</reference>
<dbReference type="PANTHER" id="PTHR23417:SF14">
    <property type="entry name" value="PENTACOTRIPEPTIDE-REPEAT REGION OF PRORP DOMAIN-CONTAINING PROTEIN"/>
    <property type="match status" value="1"/>
</dbReference>
<dbReference type="HAMAP" id="MF_01057">
    <property type="entry name" value="tRNA_methyltr_TrmB"/>
    <property type="match status" value="1"/>
</dbReference>
<dbReference type="AlphaFoldDB" id="A0A6L5YCS8"/>
<sequence length="314" mass="35432">MNRGDVILRPTPECRLPAEREGAPRLIEIGFGNGDFLVDLAQKRPEALVYGVEVSHMCLEKALSRVARLKLENVRLLCGDARFLVRECFADNSVERIYMSFPCPWPKERHARRRVTSEGFSGLLASVLKIGGVFEMATDEGWYADEVERILGAHAALKLAERRLNFRRDLTTKYERKWLDMGKDIHHLYIEKTALWSVPRMVEGSVEGMHVRIAPTVPVDLDLLDRTVTGQTGSAQGRHGEDSHWAFRGGFRAADGTLLEETICTDSGYEQKFYVKIVSKPECTLVKLDGVFAPFLTPAVRFAVEDAARRIQAR</sequence>
<feature type="binding site" evidence="7">
    <location>
        <position position="53"/>
    </location>
    <ligand>
        <name>S-adenosyl-L-methionine</name>
        <dbReference type="ChEBI" id="CHEBI:59789"/>
    </ligand>
</feature>
<dbReference type="Proteomes" id="UP000473699">
    <property type="component" value="Unassembled WGS sequence"/>
</dbReference>
<evidence type="ECO:0000256" key="7">
    <source>
        <dbReference type="HAMAP-Rule" id="MF_01057"/>
    </source>
</evidence>
<keyword evidence="4 7" id="KW-0808">Transferase</keyword>
<evidence type="ECO:0000313" key="9">
    <source>
        <dbReference type="Proteomes" id="UP000473699"/>
    </source>
</evidence>
<accession>A0A6L5YCS8</accession>
<evidence type="ECO:0000256" key="3">
    <source>
        <dbReference type="ARBA" id="ARBA00022603"/>
    </source>
</evidence>
<feature type="binding site" evidence="7">
    <location>
        <begin position="172"/>
        <end position="175"/>
    </location>
    <ligand>
        <name>substrate</name>
    </ligand>
</feature>
<dbReference type="PROSITE" id="PS51625">
    <property type="entry name" value="SAM_MT_TRMB"/>
    <property type="match status" value="1"/>
</dbReference>
<dbReference type="GO" id="GO:0043527">
    <property type="term" value="C:tRNA methyltransferase complex"/>
    <property type="evidence" value="ECO:0007669"/>
    <property type="project" value="TreeGrafter"/>
</dbReference>
<comment type="caution">
    <text evidence="8">The sequence shown here is derived from an EMBL/GenBank/DDBJ whole genome shotgun (WGS) entry which is preliminary data.</text>
</comment>
<comment type="function">
    <text evidence="2 7">Catalyzes the formation of N(7)-methylguanine at position 46 (m7G46) in tRNA.</text>
</comment>
<feature type="binding site" evidence="7">
    <location>
        <position position="139"/>
    </location>
    <ligand>
        <name>substrate</name>
    </ligand>
</feature>
<evidence type="ECO:0000256" key="5">
    <source>
        <dbReference type="ARBA" id="ARBA00022691"/>
    </source>
</evidence>
<evidence type="ECO:0000256" key="4">
    <source>
        <dbReference type="ARBA" id="ARBA00022679"/>
    </source>
</evidence>
<keyword evidence="3 7" id="KW-0489">Methyltransferase</keyword>
<dbReference type="RefSeq" id="WP_154529238.1">
    <property type="nucleotide sequence ID" value="NZ_VUNH01000009.1"/>
</dbReference>
<feature type="binding site" evidence="7">
    <location>
        <position position="107"/>
    </location>
    <ligand>
        <name>substrate</name>
    </ligand>
</feature>
<keyword evidence="9" id="KW-1185">Reference proteome</keyword>
<dbReference type="Pfam" id="PF02390">
    <property type="entry name" value="Methyltransf_4"/>
    <property type="match status" value="1"/>
</dbReference>
<comment type="pathway">
    <text evidence="7">tRNA modification; N(7)-methylguanine-tRNA biosynthesis.</text>
</comment>
<dbReference type="CDD" id="cd02440">
    <property type="entry name" value="AdoMet_MTases"/>
    <property type="match status" value="1"/>
</dbReference>
<proteinExistence type="inferred from homology"/>
<feature type="binding site" evidence="7">
    <location>
        <position position="28"/>
    </location>
    <ligand>
        <name>S-adenosyl-L-methionine</name>
        <dbReference type="ChEBI" id="CHEBI:59789"/>
    </ligand>
</feature>
<keyword evidence="6 7" id="KW-0819">tRNA processing</keyword>
<dbReference type="Gene3D" id="3.40.50.150">
    <property type="entry name" value="Vaccinia Virus protein VP39"/>
    <property type="match status" value="1"/>
</dbReference>
<comment type="catalytic activity">
    <reaction evidence="1 7">
        <text>guanosine(46) in tRNA + S-adenosyl-L-methionine = N(7)-methylguanosine(46) in tRNA + S-adenosyl-L-homocysteine</text>
        <dbReference type="Rhea" id="RHEA:42708"/>
        <dbReference type="Rhea" id="RHEA-COMP:10188"/>
        <dbReference type="Rhea" id="RHEA-COMP:10189"/>
        <dbReference type="ChEBI" id="CHEBI:57856"/>
        <dbReference type="ChEBI" id="CHEBI:59789"/>
        <dbReference type="ChEBI" id="CHEBI:74269"/>
        <dbReference type="ChEBI" id="CHEBI:74480"/>
        <dbReference type="EC" id="2.1.1.33"/>
    </reaction>
</comment>
<keyword evidence="5 7" id="KW-0949">S-adenosyl-L-methionine</keyword>
<comment type="caution">
    <text evidence="7">Lacks conserved residue(s) required for the propagation of feature annotation.</text>
</comment>
<dbReference type="InterPro" id="IPR055361">
    <property type="entry name" value="tRNA_methyltr_TrmB_bact"/>
</dbReference>
<evidence type="ECO:0000256" key="2">
    <source>
        <dbReference type="ARBA" id="ARBA00003015"/>
    </source>
</evidence>
<organism evidence="8 9">
    <name type="scientific">Pyramidobacter porci</name>
    <dbReference type="NCBI Taxonomy" id="2605789"/>
    <lineage>
        <taxon>Bacteria</taxon>
        <taxon>Thermotogati</taxon>
        <taxon>Synergistota</taxon>
        <taxon>Synergistia</taxon>
        <taxon>Synergistales</taxon>
        <taxon>Dethiosulfovibrionaceae</taxon>
        <taxon>Pyramidobacter</taxon>
    </lineage>
</organism>
<dbReference type="PANTHER" id="PTHR23417">
    <property type="entry name" value="3-DEOXY-D-MANNO-OCTULOSONIC-ACID TRANSFERASE/TRNA GUANINE-N 7 - -METHYLTRANSFERASE"/>
    <property type="match status" value="1"/>
</dbReference>
<dbReference type="UniPathway" id="UPA00989"/>
<protein>
    <recommendedName>
        <fullName evidence="7">tRNA (guanine-N(7)-)-methyltransferase</fullName>
        <ecNumber evidence="7">2.1.1.33</ecNumber>
    </recommendedName>
    <alternativeName>
        <fullName evidence="7">tRNA (guanine(46)-N(7))-methyltransferase</fullName>
    </alternativeName>
    <alternativeName>
        <fullName evidence="7">tRNA(m7G46)-methyltransferase</fullName>
    </alternativeName>
</protein>
<dbReference type="GO" id="GO:0008176">
    <property type="term" value="F:tRNA (guanine(46)-N7)-methyltransferase activity"/>
    <property type="evidence" value="ECO:0007669"/>
    <property type="project" value="UniProtKB-UniRule"/>
</dbReference>
<gene>
    <name evidence="7 8" type="primary">trmB</name>
    <name evidence="8" type="ORF">FYJ74_08935</name>
</gene>
<feature type="binding site" evidence="7">
    <location>
        <position position="80"/>
    </location>
    <ligand>
        <name>S-adenosyl-L-methionine</name>
        <dbReference type="ChEBI" id="CHEBI:59789"/>
    </ligand>
</feature>
<comment type="similarity">
    <text evidence="7">Belongs to the class I-like SAM-binding methyltransferase superfamily. TrmB family.</text>
</comment>
<dbReference type="EC" id="2.1.1.33" evidence="7"/>
<dbReference type="SUPFAM" id="SSF53335">
    <property type="entry name" value="S-adenosyl-L-methionine-dependent methyltransferases"/>
    <property type="match status" value="1"/>
</dbReference>
<dbReference type="InterPro" id="IPR029063">
    <property type="entry name" value="SAM-dependent_MTases_sf"/>
</dbReference>
<dbReference type="InterPro" id="IPR003358">
    <property type="entry name" value="tRNA_(Gua-N-7)_MeTrfase_Trmb"/>
</dbReference>
<evidence type="ECO:0000256" key="1">
    <source>
        <dbReference type="ARBA" id="ARBA00000142"/>
    </source>
</evidence>
<dbReference type="NCBIfam" id="TIGR00091">
    <property type="entry name" value="tRNA (guanosine(46)-N7)-methyltransferase TrmB"/>
    <property type="match status" value="1"/>
</dbReference>
<evidence type="ECO:0000313" key="8">
    <source>
        <dbReference type="EMBL" id="MST56154.1"/>
    </source>
</evidence>